<dbReference type="InterPro" id="IPR041049">
    <property type="entry name" value="DUF5615"/>
</dbReference>
<dbReference type="Pfam" id="PF18480">
    <property type="entry name" value="DUF5615"/>
    <property type="match status" value="1"/>
</dbReference>
<gene>
    <name evidence="2" type="ORF">BWY41_01259</name>
</gene>
<organism evidence="2">
    <name type="scientific">Candidatus Atribacter allofermentans</name>
    <dbReference type="NCBI Taxonomy" id="1852833"/>
    <lineage>
        <taxon>Bacteria</taxon>
        <taxon>Pseudomonadati</taxon>
        <taxon>Atribacterota</taxon>
        <taxon>Atribacteria</taxon>
        <taxon>Atribacterales</taxon>
        <taxon>Atribacteraceae</taxon>
        <taxon>Atribacter</taxon>
    </lineage>
</organism>
<accession>A0A1V5SSX1</accession>
<dbReference type="Proteomes" id="UP000485569">
    <property type="component" value="Unassembled WGS sequence"/>
</dbReference>
<sequence length="142" mass="16690">MPRLLMQPFLARSESKFHSKMIKLKIDENLPKEVAQHFNQRGRNAQTVLDQNLKGCTDEILLRICQEEKRILVTLDLDFSNITLYPPGTYEGIIVFRVKNQSKNTILSLIPMIDKMLDKEKLRGKLWIVEKERIRIHEPFNS</sequence>
<dbReference type="EMBL" id="MWBQ01000088">
    <property type="protein sequence ID" value="OQA57636.1"/>
    <property type="molecule type" value="Genomic_DNA"/>
</dbReference>
<protein>
    <recommendedName>
        <fullName evidence="1">DUF5615 domain-containing protein</fullName>
    </recommendedName>
</protein>
<proteinExistence type="predicted"/>
<name>A0A1V5SSX1_9BACT</name>
<reference evidence="2" key="1">
    <citation type="submission" date="2017-02" db="EMBL/GenBank/DDBJ databases">
        <title>Delving into the versatile metabolic prowess of the omnipresent phylum Bacteroidetes.</title>
        <authorList>
            <person name="Nobu M.K."/>
            <person name="Mei R."/>
            <person name="Narihiro T."/>
            <person name="Kuroda K."/>
            <person name="Liu W.-T."/>
        </authorList>
    </citation>
    <scope>NUCLEOTIDE SEQUENCE</scope>
    <source>
        <strain evidence="2">ADurb.Bin276</strain>
    </source>
</reference>
<comment type="caution">
    <text evidence="2">The sequence shown here is derived from an EMBL/GenBank/DDBJ whole genome shotgun (WGS) entry which is preliminary data.</text>
</comment>
<feature type="domain" description="DUF5615" evidence="1">
    <location>
        <begin position="23"/>
        <end position="131"/>
    </location>
</feature>
<evidence type="ECO:0000313" key="2">
    <source>
        <dbReference type="EMBL" id="OQA57636.1"/>
    </source>
</evidence>
<evidence type="ECO:0000259" key="1">
    <source>
        <dbReference type="Pfam" id="PF18480"/>
    </source>
</evidence>
<dbReference type="AlphaFoldDB" id="A0A1V5SSX1"/>